<keyword evidence="4" id="KW-1185">Reference proteome</keyword>
<dbReference type="AlphaFoldDB" id="A0ABD4T8I5"/>
<dbReference type="EMBL" id="JTHE03000104">
    <property type="protein sequence ID" value="MCM1984773.1"/>
    <property type="molecule type" value="Genomic_DNA"/>
</dbReference>
<accession>A0ABD4T8I5</accession>
<reference evidence="3 4" key="1">
    <citation type="journal article" date="2015" name="Genome Announc.">
        <title>Draft Genome Sequence of Filamentous Marine Cyanobacterium Lyngbya confervoides Strain BDU141951.</title>
        <authorList>
            <person name="Chandrababunaidu M.M."/>
            <person name="Sen D."/>
            <person name="Tripathy S."/>
        </authorList>
    </citation>
    <scope>NUCLEOTIDE SEQUENCE [LARGE SCALE GENOMIC DNA]</scope>
    <source>
        <strain evidence="3 4">BDU141951</strain>
    </source>
</reference>
<dbReference type="RefSeq" id="WP_166277038.1">
    <property type="nucleotide sequence ID" value="NZ_JTHE03000104.1"/>
</dbReference>
<evidence type="ECO:0008006" key="5">
    <source>
        <dbReference type="Google" id="ProtNLM"/>
    </source>
</evidence>
<evidence type="ECO:0000313" key="3">
    <source>
        <dbReference type="EMBL" id="MCM1984773.1"/>
    </source>
</evidence>
<evidence type="ECO:0000313" key="4">
    <source>
        <dbReference type="Proteomes" id="UP000031561"/>
    </source>
</evidence>
<comment type="caution">
    <text evidence="3">The sequence shown here is derived from an EMBL/GenBank/DDBJ whole genome shotgun (WGS) entry which is preliminary data.</text>
</comment>
<proteinExistence type="predicted"/>
<protein>
    <recommendedName>
        <fullName evidence="5">RcnB family protein</fullName>
    </recommendedName>
</protein>
<feature type="signal peptide" evidence="2">
    <location>
        <begin position="1"/>
        <end position="23"/>
    </location>
</feature>
<name>A0ABD4T8I5_9CYAN</name>
<feature type="chain" id="PRO_5044805635" description="RcnB family protein" evidence="2">
    <location>
        <begin position="24"/>
        <end position="137"/>
    </location>
</feature>
<evidence type="ECO:0000256" key="1">
    <source>
        <dbReference type="SAM" id="MobiDB-lite"/>
    </source>
</evidence>
<feature type="compositionally biased region" description="Polar residues" evidence="1">
    <location>
        <begin position="63"/>
        <end position="76"/>
    </location>
</feature>
<dbReference type="Proteomes" id="UP000031561">
    <property type="component" value="Unassembled WGS sequence"/>
</dbReference>
<organism evidence="3 4">
    <name type="scientific">Lyngbya confervoides BDU141951</name>
    <dbReference type="NCBI Taxonomy" id="1574623"/>
    <lineage>
        <taxon>Bacteria</taxon>
        <taxon>Bacillati</taxon>
        <taxon>Cyanobacteriota</taxon>
        <taxon>Cyanophyceae</taxon>
        <taxon>Oscillatoriophycideae</taxon>
        <taxon>Oscillatoriales</taxon>
        <taxon>Microcoleaceae</taxon>
        <taxon>Lyngbya</taxon>
    </lineage>
</organism>
<sequence>MKRITSKATIALGLATFIVASSALSLDARPKQRGFYRDYPYGRQYGDDDDDDRGKSQQKRRGFQQTWGQWNRQQKNPVRRRRFRTVRQLPRNCVRRTVRGRDFYYENDRYYRYNPWERAYDVIDSRDLAAYLLEALF</sequence>
<gene>
    <name evidence="3" type="ORF">QQ91_0018280</name>
</gene>
<evidence type="ECO:0000256" key="2">
    <source>
        <dbReference type="SAM" id="SignalP"/>
    </source>
</evidence>
<keyword evidence="2" id="KW-0732">Signal</keyword>
<feature type="region of interest" description="Disordered" evidence="1">
    <location>
        <begin position="34"/>
        <end position="79"/>
    </location>
</feature>